<dbReference type="InterPro" id="IPR029058">
    <property type="entry name" value="AB_hydrolase_fold"/>
</dbReference>
<evidence type="ECO:0000313" key="2">
    <source>
        <dbReference type="EMBL" id="MBP2367542.1"/>
    </source>
</evidence>
<sequence length="34" mass="4090">MIYPQEGHGVRAYRAQIDFLARMLDWFERYMPAG</sequence>
<protein>
    <submittedName>
        <fullName evidence="2">Dipeptidyl aminopeptidase/acylaminoacyl peptidase</fullName>
    </submittedName>
</protein>
<proteinExistence type="predicted"/>
<keyword evidence="2" id="KW-0645">Protease</keyword>
<keyword evidence="3" id="KW-1185">Reference proteome</keyword>
<dbReference type="SUPFAM" id="SSF53474">
    <property type="entry name" value="alpha/beta-Hydrolases"/>
    <property type="match status" value="1"/>
</dbReference>
<dbReference type="EMBL" id="JAGINU010000001">
    <property type="protein sequence ID" value="MBP2367542.1"/>
    <property type="molecule type" value="Genomic_DNA"/>
</dbReference>
<keyword evidence="2" id="KW-0031">Aminopeptidase</keyword>
<comment type="caution">
    <text evidence="2">The sequence shown here is derived from an EMBL/GenBank/DDBJ whole genome shotgun (WGS) entry which is preliminary data.</text>
</comment>
<evidence type="ECO:0000313" key="3">
    <source>
        <dbReference type="Proteomes" id="UP001519295"/>
    </source>
</evidence>
<gene>
    <name evidence="2" type="ORF">JOF36_003238</name>
</gene>
<dbReference type="GO" id="GO:0004177">
    <property type="term" value="F:aminopeptidase activity"/>
    <property type="evidence" value="ECO:0007669"/>
    <property type="project" value="UniProtKB-KW"/>
</dbReference>
<name>A0ABS4VUD7_9PSEU</name>
<dbReference type="Proteomes" id="UP001519295">
    <property type="component" value="Unassembled WGS sequence"/>
</dbReference>
<dbReference type="InterPro" id="IPR001375">
    <property type="entry name" value="Peptidase_S9_cat"/>
</dbReference>
<evidence type="ECO:0000259" key="1">
    <source>
        <dbReference type="Pfam" id="PF00326"/>
    </source>
</evidence>
<accession>A0ABS4VUD7</accession>
<feature type="domain" description="Peptidase S9 prolyl oligopeptidase catalytic" evidence="1">
    <location>
        <begin position="1"/>
        <end position="31"/>
    </location>
</feature>
<reference evidence="2 3" key="1">
    <citation type="submission" date="2021-03" db="EMBL/GenBank/DDBJ databases">
        <title>Sequencing the genomes of 1000 actinobacteria strains.</title>
        <authorList>
            <person name="Klenk H.-P."/>
        </authorList>
    </citation>
    <scope>NUCLEOTIDE SEQUENCE [LARGE SCALE GENOMIC DNA]</scope>
    <source>
        <strain evidence="2 3">DSM 45256</strain>
    </source>
</reference>
<dbReference type="Pfam" id="PF00326">
    <property type="entry name" value="Peptidase_S9"/>
    <property type="match status" value="1"/>
</dbReference>
<organism evidence="2 3">
    <name type="scientific">Pseudonocardia parietis</name>
    <dbReference type="NCBI Taxonomy" id="570936"/>
    <lineage>
        <taxon>Bacteria</taxon>
        <taxon>Bacillati</taxon>
        <taxon>Actinomycetota</taxon>
        <taxon>Actinomycetes</taxon>
        <taxon>Pseudonocardiales</taxon>
        <taxon>Pseudonocardiaceae</taxon>
        <taxon>Pseudonocardia</taxon>
    </lineage>
</organism>
<keyword evidence="2" id="KW-0378">Hydrolase</keyword>